<feature type="active site" description="Proton acceptor" evidence="7">
    <location>
        <position position="884"/>
    </location>
</feature>
<dbReference type="PROSITE" id="PS51635">
    <property type="entry name" value="PNPLA"/>
    <property type="match status" value="1"/>
</dbReference>
<dbReference type="AlphaFoldDB" id="A0AAV9V681"/>
<feature type="domain" description="PNPLA" evidence="9">
    <location>
        <begin position="703"/>
        <end position="897"/>
    </location>
</feature>
<keyword evidence="6 7" id="KW-0443">Lipid metabolism</keyword>
<keyword evidence="5 7" id="KW-0442">Lipid degradation</keyword>
<evidence type="ECO:0000256" key="8">
    <source>
        <dbReference type="SAM" id="MobiDB-lite"/>
    </source>
</evidence>
<dbReference type="Proteomes" id="UP001373714">
    <property type="component" value="Unassembled WGS sequence"/>
</dbReference>
<dbReference type="GO" id="GO:0016042">
    <property type="term" value="P:lipid catabolic process"/>
    <property type="evidence" value="ECO:0007669"/>
    <property type="project" value="UniProtKB-UniRule"/>
</dbReference>
<keyword evidence="4" id="KW-0862">Zinc</keyword>
<dbReference type="PANTHER" id="PTHR24185">
    <property type="entry name" value="CALCIUM-INDEPENDENT PHOSPHOLIPASE A2-GAMMA"/>
    <property type="match status" value="1"/>
</dbReference>
<feature type="short sequence motif" description="DGA/G" evidence="7">
    <location>
        <begin position="884"/>
        <end position="886"/>
    </location>
</feature>
<keyword evidence="3 7" id="KW-0378">Hydrolase</keyword>
<feature type="short sequence motif" description="GXSXG" evidence="7">
    <location>
        <begin position="741"/>
        <end position="745"/>
    </location>
</feature>
<name>A0AAV9V681_9PEZI</name>
<comment type="caution">
    <text evidence="10">The sequence shown here is derived from an EMBL/GenBank/DDBJ whole genome shotgun (WGS) entry which is preliminary data.</text>
</comment>
<dbReference type="InterPro" id="IPR001841">
    <property type="entry name" value="Znf_RING"/>
</dbReference>
<feature type="compositionally biased region" description="Basic and acidic residues" evidence="8">
    <location>
        <begin position="1170"/>
        <end position="1189"/>
    </location>
</feature>
<dbReference type="GO" id="GO:0008270">
    <property type="term" value="F:zinc ion binding"/>
    <property type="evidence" value="ECO:0007669"/>
    <property type="project" value="UniProtKB-KW"/>
</dbReference>
<proteinExistence type="predicted"/>
<dbReference type="Pfam" id="PF01734">
    <property type="entry name" value="Patatin"/>
    <property type="match status" value="1"/>
</dbReference>
<dbReference type="PANTHER" id="PTHR24185:SF1">
    <property type="entry name" value="CALCIUM-INDEPENDENT PHOSPHOLIPASE A2-GAMMA"/>
    <property type="match status" value="1"/>
</dbReference>
<dbReference type="GO" id="GO:0047499">
    <property type="term" value="F:calcium-independent phospholipase A2 activity"/>
    <property type="evidence" value="ECO:0007669"/>
    <property type="project" value="TreeGrafter"/>
</dbReference>
<evidence type="ECO:0000313" key="10">
    <source>
        <dbReference type="EMBL" id="KAK6354320.1"/>
    </source>
</evidence>
<evidence type="ECO:0000256" key="5">
    <source>
        <dbReference type="ARBA" id="ARBA00022963"/>
    </source>
</evidence>
<dbReference type="SUPFAM" id="SSF52151">
    <property type="entry name" value="FabD/lysophospholipase-like"/>
    <property type="match status" value="1"/>
</dbReference>
<feature type="short sequence motif" description="GXGXXG" evidence="7">
    <location>
        <begin position="707"/>
        <end position="712"/>
    </location>
</feature>
<dbReference type="EMBL" id="JAVHNS010000005">
    <property type="protein sequence ID" value="KAK6354320.1"/>
    <property type="molecule type" value="Genomic_DNA"/>
</dbReference>
<dbReference type="CDD" id="cd07199">
    <property type="entry name" value="Pat17_PNPLA8_PNPLA9_like"/>
    <property type="match status" value="1"/>
</dbReference>
<feature type="region of interest" description="Disordered" evidence="8">
    <location>
        <begin position="1166"/>
        <end position="1223"/>
    </location>
</feature>
<dbReference type="GO" id="GO:0019369">
    <property type="term" value="P:arachidonate metabolic process"/>
    <property type="evidence" value="ECO:0007669"/>
    <property type="project" value="TreeGrafter"/>
</dbReference>
<evidence type="ECO:0000313" key="11">
    <source>
        <dbReference type="Proteomes" id="UP001373714"/>
    </source>
</evidence>
<keyword evidence="1" id="KW-0479">Metal-binding</keyword>
<evidence type="ECO:0000256" key="7">
    <source>
        <dbReference type="PROSITE-ProRule" id="PRU01161"/>
    </source>
</evidence>
<evidence type="ECO:0000256" key="2">
    <source>
        <dbReference type="ARBA" id="ARBA00022771"/>
    </source>
</evidence>
<evidence type="ECO:0000256" key="4">
    <source>
        <dbReference type="ARBA" id="ARBA00022833"/>
    </source>
</evidence>
<evidence type="ECO:0000256" key="1">
    <source>
        <dbReference type="ARBA" id="ARBA00022723"/>
    </source>
</evidence>
<organism evidence="10 11">
    <name type="scientific">Orbilia blumenaviensis</name>
    <dbReference type="NCBI Taxonomy" id="1796055"/>
    <lineage>
        <taxon>Eukaryota</taxon>
        <taxon>Fungi</taxon>
        <taxon>Dikarya</taxon>
        <taxon>Ascomycota</taxon>
        <taxon>Pezizomycotina</taxon>
        <taxon>Orbiliomycetes</taxon>
        <taxon>Orbiliales</taxon>
        <taxon>Orbiliaceae</taxon>
        <taxon>Orbilia</taxon>
    </lineage>
</organism>
<sequence>MDFGGIGILPSPPSAIECGKCEARPGTIACNCGEHFCVECFHKSHLRRNPTHRKKPDEKYQVFWNHIRNYIPGGNQKNHAESFKKDEAAKWFGLDTRFYQNVRVSVIVDTLRLTRLLENSRHANEHSPSLQFPSITSFVGPTGAGKSVIIRTLIYHSTKNGSLGLYDAPVPGACSGDGLLSSTTGEVNLYSEPSTFGTRTPLFFADCEGIMGSEPLASNYQIDWTKGGRKYRIQKPMDRRTAVKELYPRFLYIFSDVICYVTREYKSWAEIAIRLLEWSSMGAQSTINQYALPALVIILNAPGIENETWVSDDTEAMTRDFFLAIEKELHANDDLRALAAKNGDTSMSELFKRSYSSVYVHYIPFSGNGKLGGVDIIHKQTARLLSRIKSDTDRVQLGRAKSLSRFDSRQLPCIADLAFKHLATNTTEPFDFGQYKQHTLVPETLPSFFGEYLQRCFKSNIYSVYTYCAETLGSAILNNALAANTEEGTIFVPSVVFNTKIRDSCQKAMDLFRDENVTCAYIDPGTGYKCVNTKLGHTKGHQDKSGTFMRSGGSFVEEKDGIDTAAFIALIENYIDSLIRKFSAEDHSNQRTWRRLCAEKHQSNIRTLRLHGIYPQPGRAEANDPFSTTAVCYGCLFRPSVYLLPCGHAICELCVKANSEDDDARKYNSKYTVKACVICGTSTGPQWPYVVRIRPSFSGLRILSLDGGGVRGIIQLIILQRLESHIGLGLPIGDFFDLIVGTSTGGITALSLGVQASYATDFVESFKDIWKTSFSNQQQGLGFLHNFIKWWWLTSVYFTENVEEALQACFQRIRNQKLFGLRNHCRVAVTTTVDSETKLIANYQRGGTGKYLSSDLSCSDAARCTSAAPPYFSPKMHDGILCRDGGLKESNPVHTMVTESQRIWGEAASYDMILSVGSGEALKRQPDSRYENLIEPGWVKSLFGIFLNTMNGQEAWTRFKESSTADIVERSSRLNVFIGEDMYPKRPGTVATGPTPEPAFDDLKKMEIMEAYSQEYTAFEEPVFRSSFAPTPANEIQSSDVLRMLANRLRASLFFLHIKSVDKSDGFIIVVKGAIRCRLGPSDPGFTSLSPMVTCFRVGQETIEYDLDRKQHFDVDITFSHESVSEPIRIDVKFGGCRGVNPWVAISGCPITIKKIMEEWDSVDAQNNVEESRSQLPGHHESAGYDKAETQYTDSEDSLSGIDVQTLRTDDFSDSGFDANTPI</sequence>
<dbReference type="InterPro" id="IPR016035">
    <property type="entry name" value="Acyl_Trfase/lysoPLipase"/>
</dbReference>
<gene>
    <name evidence="10" type="ORF">TWF730_008727</name>
</gene>
<keyword evidence="11" id="KW-1185">Reference proteome</keyword>
<dbReference type="InterPro" id="IPR002641">
    <property type="entry name" value="PNPLA_dom"/>
</dbReference>
<keyword evidence="2" id="KW-0863">Zinc-finger</keyword>
<evidence type="ECO:0000256" key="6">
    <source>
        <dbReference type="ARBA" id="ARBA00023098"/>
    </source>
</evidence>
<evidence type="ECO:0000256" key="3">
    <source>
        <dbReference type="ARBA" id="ARBA00022801"/>
    </source>
</evidence>
<evidence type="ECO:0000259" key="9">
    <source>
        <dbReference type="PROSITE" id="PS51635"/>
    </source>
</evidence>
<dbReference type="GO" id="GO:0046486">
    <property type="term" value="P:glycerolipid metabolic process"/>
    <property type="evidence" value="ECO:0007669"/>
    <property type="project" value="UniProtKB-ARBA"/>
</dbReference>
<dbReference type="PROSITE" id="PS00518">
    <property type="entry name" value="ZF_RING_1"/>
    <property type="match status" value="1"/>
</dbReference>
<protein>
    <recommendedName>
        <fullName evidence="9">PNPLA domain-containing protein</fullName>
    </recommendedName>
</protein>
<dbReference type="GO" id="GO:0016020">
    <property type="term" value="C:membrane"/>
    <property type="evidence" value="ECO:0007669"/>
    <property type="project" value="TreeGrafter"/>
</dbReference>
<dbReference type="SMART" id="SM00184">
    <property type="entry name" value="RING"/>
    <property type="match status" value="1"/>
</dbReference>
<reference evidence="10 11" key="1">
    <citation type="submission" date="2019-10" db="EMBL/GenBank/DDBJ databases">
        <authorList>
            <person name="Palmer J.M."/>
        </authorList>
    </citation>
    <scope>NUCLEOTIDE SEQUENCE [LARGE SCALE GENOMIC DNA]</scope>
    <source>
        <strain evidence="10 11">TWF730</strain>
    </source>
</reference>
<feature type="active site" description="Nucleophile" evidence="7">
    <location>
        <position position="743"/>
    </location>
</feature>
<dbReference type="InterPro" id="IPR017907">
    <property type="entry name" value="Znf_RING_CS"/>
</dbReference>
<accession>A0AAV9V681</accession>
<dbReference type="Gene3D" id="3.40.1090.10">
    <property type="entry name" value="Cytosolic phospholipase A2 catalytic domain"/>
    <property type="match status" value="1"/>
</dbReference>